<comment type="similarity">
    <text evidence="1">Belongs to the class-I aminoacyl-tRNA synthetase family.</text>
</comment>
<evidence type="ECO:0000256" key="1">
    <source>
        <dbReference type="ARBA" id="ARBA00005594"/>
    </source>
</evidence>
<dbReference type="InterPro" id="IPR009080">
    <property type="entry name" value="tRNAsynth_Ia_anticodon-bd"/>
</dbReference>
<sequence>MFSLKQSSLTLLEIVRHFSSERRCAKDALWLCLETGLRLLHPFMPFLTEELWQRLPGARNLARKESIMICEYPSPVESWSDDRVKQDMDLVESTVRSLRAELLAKQKNERLPAFALCQTDAVAETIRSHKLEILTLATLSSLEVLLGGRDAAPDGCSLVNVNENLVVFFKVHGTLNRRVEVEQGKIKVLFATTDEIRHRVVCELWLLKKIKDILYIVIKDLRMVGEAF</sequence>
<gene>
    <name evidence="10" type="ORF">SLEP1_g36512</name>
</gene>
<evidence type="ECO:0000259" key="9">
    <source>
        <dbReference type="Pfam" id="PF08264"/>
    </source>
</evidence>
<keyword evidence="3" id="KW-0436">Ligase</keyword>
<dbReference type="Proteomes" id="UP001054252">
    <property type="component" value="Unassembled WGS sequence"/>
</dbReference>
<dbReference type="GO" id="GO:0005829">
    <property type="term" value="C:cytosol"/>
    <property type="evidence" value="ECO:0007669"/>
    <property type="project" value="TreeGrafter"/>
</dbReference>
<proteinExistence type="inferred from homology"/>
<keyword evidence="7" id="KW-0030">Aminoacyl-tRNA synthetase</keyword>
<feature type="domain" description="Methionyl/Valyl/Leucyl/Isoleucyl-tRNA synthetase anticodon-binding" evidence="9">
    <location>
        <begin position="20"/>
        <end position="109"/>
    </location>
</feature>
<comment type="caution">
    <text evidence="10">The sequence shown here is derived from an EMBL/GenBank/DDBJ whole genome shotgun (WGS) entry which is preliminary data.</text>
</comment>
<evidence type="ECO:0000256" key="3">
    <source>
        <dbReference type="ARBA" id="ARBA00022598"/>
    </source>
</evidence>
<keyword evidence="11" id="KW-1185">Reference proteome</keyword>
<evidence type="ECO:0000256" key="7">
    <source>
        <dbReference type="ARBA" id="ARBA00023146"/>
    </source>
</evidence>
<dbReference type="GO" id="GO:0006438">
    <property type="term" value="P:valyl-tRNA aminoacylation"/>
    <property type="evidence" value="ECO:0007669"/>
    <property type="project" value="InterPro"/>
</dbReference>
<evidence type="ECO:0000256" key="4">
    <source>
        <dbReference type="ARBA" id="ARBA00022741"/>
    </source>
</evidence>
<dbReference type="GO" id="GO:0005524">
    <property type="term" value="F:ATP binding"/>
    <property type="evidence" value="ECO:0007669"/>
    <property type="project" value="UniProtKB-KW"/>
</dbReference>
<organism evidence="10 11">
    <name type="scientific">Rubroshorea leprosula</name>
    <dbReference type="NCBI Taxonomy" id="152421"/>
    <lineage>
        <taxon>Eukaryota</taxon>
        <taxon>Viridiplantae</taxon>
        <taxon>Streptophyta</taxon>
        <taxon>Embryophyta</taxon>
        <taxon>Tracheophyta</taxon>
        <taxon>Spermatophyta</taxon>
        <taxon>Magnoliopsida</taxon>
        <taxon>eudicotyledons</taxon>
        <taxon>Gunneridae</taxon>
        <taxon>Pentapetalae</taxon>
        <taxon>rosids</taxon>
        <taxon>malvids</taxon>
        <taxon>Malvales</taxon>
        <taxon>Dipterocarpaceae</taxon>
        <taxon>Rubroshorea</taxon>
    </lineage>
</organism>
<dbReference type="PANTHER" id="PTHR11946:SF109">
    <property type="entry name" value="VALINE--TRNA LIGASE"/>
    <property type="match status" value="1"/>
</dbReference>
<evidence type="ECO:0000313" key="10">
    <source>
        <dbReference type="EMBL" id="GKV27327.1"/>
    </source>
</evidence>
<dbReference type="EC" id="6.1.1.9" evidence="2"/>
<evidence type="ECO:0000256" key="2">
    <source>
        <dbReference type="ARBA" id="ARBA00013169"/>
    </source>
</evidence>
<keyword evidence="4" id="KW-0547">Nucleotide-binding</keyword>
<dbReference type="AlphaFoldDB" id="A0AAV5KRP8"/>
<evidence type="ECO:0000256" key="5">
    <source>
        <dbReference type="ARBA" id="ARBA00022840"/>
    </source>
</evidence>
<dbReference type="InterPro" id="IPR002303">
    <property type="entry name" value="Valyl-tRNA_ligase"/>
</dbReference>
<dbReference type="InterPro" id="IPR013155">
    <property type="entry name" value="M/V/L/I-tRNA-synth_anticd-bd"/>
</dbReference>
<keyword evidence="5" id="KW-0067">ATP-binding</keyword>
<evidence type="ECO:0000256" key="6">
    <source>
        <dbReference type="ARBA" id="ARBA00022917"/>
    </source>
</evidence>
<dbReference type="PANTHER" id="PTHR11946">
    <property type="entry name" value="VALYL-TRNA SYNTHETASES"/>
    <property type="match status" value="1"/>
</dbReference>
<dbReference type="Gene3D" id="1.10.730.10">
    <property type="entry name" value="Isoleucyl-tRNA Synthetase, Domain 1"/>
    <property type="match status" value="1"/>
</dbReference>
<evidence type="ECO:0000256" key="8">
    <source>
        <dbReference type="ARBA" id="ARBA00029936"/>
    </source>
</evidence>
<reference evidence="10 11" key="1">
    <citation type="journal article" date="2021" name="Commun. Biol.">
        <title>The genome of Shorea leprosula (Dipterocarpaceae) highlights the ecological relevance of drought in aseasonal tropical rainforests.</title>
        <authorList>
            <person name="Ng K.K.S."/>
            <person name="Kobayashi M.J."/>
            <person name="Fawcett J.A."/>
            <person name="Hatakeyama M."/>
            <person name="Paape T."/>
            <person name="Ng C.H."/>
            <person name="Ang C.C."/>
            <person name="Tnah L.H."/>
            <person name="Lee C.T."/>
            <person name="Nishiyama T."/>
            <person name="Sese J."/>
            <person name="O'Brien M.J."/>
            <person name="Copetti D."/>
            <person name="Mohd Noor M.I."/>
            <person name="Ong R.C."/>
            <person name="Putra M."/>
            <person name="Sireger I.Z."/>
            <person name="Indrioko S."/>
            <person name="Kosugi Y."/>
            <person name="Izuno A."/>
            <person name="Isagi Y."/>
            <person name="Lee S.L."/>
            <person name="Shimizu K.K."/>
        </authorList>
    </citation>
    <scope>NUCLEOTIDE SEQUENCE [LARGE SCALE GENOMIC DNA]</scope>
    <source>
        <strain evidence="10">214</strain>
    </source>
</reference>
<accession>A0AAV5KRP8</accession>
<keyword evidence="6" id="KW-0648">Protein biosynthesis</keyword>
<dbReference type="Pfam" id="PF08264">
    <property type="entry name" value="Anticodon_1"/>
    <property type="match status" value="1"/>
</dbReference>
<dbReference type="SUPFAM" id="SSF47323">
    <property type="entry name" value="Anticodon-binding domain of a subclass of class I aminoacyl-tRNA synthetases"/>
    <property type="match status" value="1"/>
</dbReference>
<name>A0AAV5KRP8_9ROSI</name>
<dbReference type="GO" id="GO:0004832">
    <property type="term" value="F:valine-tRNA ligase activity"/>
    <property type="evidence" value="ECO:0007669"/>
    <property type="project" value="UniProtKB-EC"/>
</dbReference>
<evidence type="ECO:0000313" key="11">
    <source>
        <dbReference type="Proteomes" id="UP001054252"/>
    </source>
</evidence>
<dbReference type="EMBL" id="BPVZ01000075">
    <property type="protein sequence ID" value="GKV27327.1"/>
    <property type="molecule type" value="Genomic_DNA"/>
</dbReference>
<protein>
    <recommendedName>
        <fullName evidence="2">valine--tRNA ligase</fullName>
        <ecNumber evidence="2">6.1.1.9</ecNumber>
    </recommendedName>
    <alternativeName>
        <fullName evidence="8">Valyl-tRNA synthetase</fullName>
    </alternativeName>
</protein>